<sequence>MFLSLFELLVYQTHHIPAIGHLKSPQPKLDVPSLFIDMKYLAVLLAFAASSNAAWCNAGWGKPAGASCPSGYCEEPGSQHGDFGSQKVCVNPSNGAGTAPVLSSCLGSGFVRCCP</sequence>
<dbReference type="EMBL" id="JAQOWY010000062">
    <property type="protein sequence ID" value="KAK1853053.1"/>
    <property type="molecule type" value="Genomic_DNA"/>
</dbReference>
<reference evidence="1" key="1">
    <citation type="submission" date="2023-01" db="EMBL/GenBank/DDBJ databases">
        <title>Colletotrichum chrysophilum M932 genome sequence.</title>
        <authorList>
            <person name="Baroncelli R."/>
        </authorList>
    </citation>
    <scope>NUCLEOTIDE SEQUENCE</scope>
    <source>
        <strain evidence="1">M932</strain>
    </source>
</reference>
<proteinExistence type="predicted"/>
<dbReference type="Proteomes" id="UP001243330">
    <property type="component" value="Unassembled WGS sequence"/>
</dbReference>
<evidence type="ECO:0000313" key="2">
    <source>
        <dbReference type="Proteomes" id="UP001243330"/>
    </source>
</evidence>
<evidence type="ECO:0000313" key="1">
    <source>
        <dbReference type="EMBL" id="KAK1853053.1"/>
    </source>
</evidence>
<dbReference type="AlphaFoldDB" id="A0AAD9ELT9"/>
<protein>
    <submittedName>
        <fullName evidence="1">Uncharacterized protein</fullName>
    </submittedName>
</protein>
<comment type="caution">
    <text evidence="1">The sequence shown here is derived from an EMBL/GenBank/DDBJ whole genome shotgun (WGS) entry which is preliminary data.</text>
</comment>
<organism evidence="1 2">
    <name type="scientific">Colletotrichum chrysophilum</name>
    <dbReference type="NCBI Taxonomy" id="1836956"/>
    <lineage>
        <taxon>Eukaryota</taxon>
        <taxon>Fungi</taxon>
        <taxon>Dikarya</taxon>
        <taxon>Ascomycota</taxon>
        <taxon>Pezizomycotina</taxon>
        <taxon>Sordariomycetes</taxon>
        <taxon>Hypocreomycetidae</taxon>
        <taxon>Glomerellales</taxon>
        <taxon>Glomerellaceae</taxon>
        <taxon>Colletotrichum</taxon>
        <taxon>Colletotrichum gloeosporioides species complex</taxon>
    </lineage>
</organism>
<gene>
    <name evidence="1" type="ORF">CCHR01_04297</name>
</gene>
<name>A0AAD9ELT9_9PEZI</name>
<accession>A0AAD9ELT9</accession>
<keyword evidence="2" id="KW-1185">Reference proteome</keyword>